<evidence type="ECO:0000256" key="8">
    <source>
        <dbReference type="ARBA" id="ARBA00022723"/>
    </source>
</evidence>
<proteinExistence type="inferred from homology"/>
<dbReference type="GO" id="GO:0045087">
    <property type="term" value="P:innate immune response"/>
    <property type="evidence" value="ECO:0007669"/>
    <property type="project" value="UniProtKB-KW"/>
</dbReference>
<feature type="domain" description="Helicase C-terminal" evidence="22">
    <location>
        <begin position="760"/>
        <end position="914"/>
    </location>
</feature>
<evidence type="ECO:0000256" key="3">
    <source>
        <dbReference type="ARBA" id="ARBA00012552"/>
    </source>
</evidence>
<evidence type="ECO:0000256" key="10">
    <source>
        <dbReference type="ARBA" id="ARBA00022741"/>
    </source>
</evidence>
<comment type="caution">
    <text evidence="24">The sequence shown here is derived from an EMBL/GenBank/DDBJ whole genome shotgun (WGS) entry which is preliminary data.</text>
</comment>
<dbReference type="GO" id="GO:0003724">
    <property type="term" value="F:RNA helicase activity"/>
    <property type="evidence" value="ECO:0007669"/>
    <property type="project" value="UniProtKB-EC"/>
</dbReference>
<keyword evidence="8" id="KW-0479">Metal-binding</keyword>
<dbReference type="Gene3D" id="1.20.1320.30">
    <property type="match status" value="1"/>
</dbReference>
<evidence type="ECO:0000256" key="15">
    <source>
        <dbReference type="ARBA" id="ARBA00022843"/>
    </source>
</evidence>
<dbReference type="Gene3D" id="1.10.533.10">
    <property type="entry name" value="Death Domain, Fas"/>
    <property type="match status" value="1"/>
</dbReference>
<keyword evidence="18" id="KW-0051">Antiviral defense</keyword>
<keyword evidence="13" id="KW-0862">Zinc</keyword>
<dbReference type="InterPro" id="IPR031964">
    <property type="entry name" value="CARD_dom"/>
</dbReference>
<evidence type="ECO:0000256" key="18">
    <source>
        <dbReference type="ARBA" id="ARBA00023118"/>
    </source>
</evidence>
<dbReference type="PROSITE" id="PS51194">
    <property type="entry name" value="HELICASE_CTER"/>
    <property type="match status" value="1"/>
</dbReference>
<keyword evidence="6" id="KW-0597">Phosphoprotein</keyword>
<dbReference type="EC" id="3.6.4.13" evidence="3"/>
<evidence type="ECO:0000313" key="24">
    <source>
        <dbReference type="EMBL" id="KAH3710616.1"/>
    </source>
</evidence>
<evidence type="ECO:0000256" key="6">
    <source>
        <dbReference type="ARBA" id="ARBA00022553"/>
    </source>
</evidence>
<dbReference type="CDD" id="cd01671">
    <property type="entry name" value="CARD"/>
    <property type="match status" value="1"/>
</dbReference>
<dbReference type="PROSITE" id="PS51789">
    <property type="entry name" value="RLR_CTR"/>
    <property type="match status" value="1"/>
</dbReference>
<dbReference type="GO" id="GO:0005524">
    <property type="term" value="F:ATP binding"/>
    <property type="evidence" value="ECO:0007669"/>
    <property type="project" value="UniProtKB-KW"/>
</dbReference>
<keyword evidence="10" id="KW-0547">Nucleotide-binding</keyword>
<dbReference type="Pfam" id="PF18119">
    <property type="entry name" value="RIG-I_C"/>
    <property type="match status" value="1"/>
</dbReference>
<dbReference type="InterPro" id="IPR011029">
    <property type="entry name" value="DEATH-like_dom_sf"/>
</dbReference>
<keyword evidence="17" id="KW-0694">RNA-binding</keyword>
<dbReference type="PROSITE" id="PS51192">
    <property type="entry name" value="HELICASE_ATP_BIND_1"/>
    <property type="match status" value="1"/>
</dbReference>
<evidence type="ECO:0000256" key="20">
    <source>
        <dbReference type="SAM" id="MobiDB-lite"/>
    </source>
</evidence>
<dbReference type="InterPro" id="IPR001650">
    <property type="entry name" value="Helicase_C-like"/>
</dbReference>
<dbReference type="SMART" id="SM00490">
    <property type="entry name" value="HELICc"/>
    <property type="match status" value="1"/>
</dbReference>
<organism evidence="24 25">
    <name type="scientific">Dreissena polymorpha</name>
    <name type="common">Zebra mussel</name>
    <name type="synonym">Mytilus polymorpha</name>
    <dbReference type="NCBI Taxonomy" id="45954"/>
    <lineage>
        <taxon>Eukaryota</taxon>
        <taxon>Metazoa</taxon>
        <taxon>Spiralia</taxon>
        <taxon>Lophotrochozoa</taxon>
        <taxon>Mollusca</taxon>
        <taxon>Bivalvia</taxon>
        <taxon>Autobranchia</taxon>
        <taxon>Heteroconchia</taxon>
        <taxon>Euheterodonta</taxon>
        <taxon>Imparidentia</taxon>
        <taxon>Neoheterodontei</taxon>
        <taxon>Myida</taxon>
        <taxon>Dreissenoidea</taxon>
        <taxon>Dreissenidae</taxon>
        <taxon>Dreissena</taxon>
    </lineage>
</organism>
<feature type="region of interest" description="Disordered" evidence="20">
    <location>
        <begin position="356"/>
        <end position="380"/>
    </location>
</feature>
<gene>
    <name evidence="24" type="ORF">DPMN_070105</name>
</gene>
<evidence type="ECO:0000256" key="7">
    <source>
        <dbReference type="ARBA" id="ARBA00022588"/>
    </source>
</evidence>
<protein>
    <recommendedName>
        <fullName evidence="3">RNA helicase</fullName>
        <ecNumber evidence="3">3.6.4.13</ecNumber>
    </recommendedName>
</protein>
<comment type="catalytic activity">
    <reaction evidence="19">
        <text>ATP + H2O = ADP + phosphate + H(+)</text>
        <dbReference type="Rhea" id="RHEA:13065"/>
        <dbReference type="ChEBI" id="CHEBI:15377"/>
        <dbReference type="ChEBI" id="CHEBI:15378"/>
        <dbReference type="ChEBI" id="CHEBI:30616"/>
        <dbReference type="ChEBI" id="CHEBI:43474"/>
        <dbReference type="ChEBI" id="CHEBI:456216"/>
        <dbReference type="EC" id="3.6.4.13"/>
    </reaction>
    <physiologicalReaction direction="left-to-right" evidence="19">
        <dbReference type="Rhea" id="RHEA:13066"/>
    </physiologicalReaction>
</comment>
<keyword evidence="12" id="KW-0347">Helicase</keyword>
<evidence type="ECO:0000259" key="23">
    <source>
        <dbReference type="PROSITE" id="PS51789"/>
    </source>
</evidence>
<dbReference type="GO" id="GO:0046872">
    <property type="term" value="F:metal ion binding"/>
    <property type="evidence" value="ECO:0007669"/>
    <property type="project" value="UniProtKB-KW"/>
</dbReference>
<evidence type="ECO:0000313" key="25">
    <source>
        <dbReference type="Proteomes" id="UP000828390"/>
    </source>
</evidence>
<accession>A0A9D3Z4S6</accession>
<sequence length="1075" mass="123510">MSGEICPMNEELIEERVKYWKREIVRCLQTPTIISQLAAQNIIDEDTQTKLRQLYTEKTTDVAANELINAIRKSAAPKRWSLFIECLHKEGLVYVKSLLLAEHQYEDEERERGRKMIKFFSSTLEKNIDPIDILSTLIANDVIAEHDSEEIRNLCLNKSRVYAAMCLLDRIQCRLRPGEWYYHFLCALRDNDYEEEVKLLEPDFLDDPSKYLPTNQHGRKKIAVVQPATRMAADNPIDKDGDSADNQNLTHSKHVFKCVLSNNEPMETIPIPVHEIMGRNKTFMKETYKHEPESGSMVNTQQASTVELPSHLIEDVTTSLKQVTIGDTTPTATQELLLDTPQTPLVQLIPEYTQSYSQEADEDTQEADEDTQASSGMDQCEDITGSEFKLREYQIELSENAVKGLNTIICAETGTGKTYVALNIIKKHLADTSKGERRVVFMARTNVLIQQQFQTLTKRLPSYQIKLISGESDDANMLAAFIPNNHILCLTPQILVNNIKKGTVHLSDFSLLVLDECHHTSGNVPYANIGRRYLMDKKKNVLKLPQIVGLTASIGIGKSRTDNESVNYIVKLCSMLDCQVLSTVQKHETEYLKWCNIPKEERINLTEKDRDPCREAVDKAIRETEYILEQIVALQPELVDVLLDKRPRHDRKPEAYYKWALKLQKHARLHNSTEDDLRDVGSCARYLLIFLAAFEVNKLLQTKHIIKYLADAQKVESQGKDRLTEREKELFEIFKEVQMILIKAGKGDEENPNVRTLSAQLRQMLNDKGDDSRAMVFVQARATCKALAEVLDLEFKDVRINVHYLFGQDTRGSITGMSRDEQTNTLDKFKEGHYKILVCTSVGIEGLDVPDCNIVINYNYAGNEITKVQMRGRTRKSDATHVTIASKHLLQRDEVNIYKVNMMYNAMKQILQMDPTTFRHNIQHYQGIELKCCENHMEDPKKRITAENDFTISCLRCNATVCQASDIHQYESNHFVVDPTFAVRVKLVEHRAQQRFAGILKRYKMHCKLCPLDWGIVAERGEYLLYIIKLENLKFKNNRTEAISFFKKWSEVPFDFPKHDLNDIPSLLAYQINIE</sequence>
<comment type="subcellular location">
    <subcellularLocation>
        <location evidence="1">Cytoplasm</location>
    </subcellularLocation>
</comment>
<dbReference type="GO" id="GO:0003723">
    <property type="term" value="F:RNA binding"/>
    <property type="evidence" value="ECO:0007669"/>
    <property type="project" value="UniProtKB-KW"/>
</dbReference>
<evidence type="ECO:0000259" key="21">
    <source>
        <dbReference type="PROSITE" id="PS51192"/>
    </source>
</evidence>
<keyword evidence="11" id="KW-0378">Hydrolase</keyword>
<dbReference type="InterPro" id="IPR014001">
    <property type="entry name" value="Helicase_ATP-bd"/>
</dbReference>
<dbReference type="InterPro" id="IPR027417">
    <property type="entry name" value="P-loop_NTPase"/>
</dbReference>
<dbReference type="EMBL" id="JAIWYP010000014">
    <property type="protein sequence ID" value="KAH3710616.1"/>
    <property type="molecule type" value="Genomic_DNA"/>
</dbReference>
<dbReference type="InterPro" id="IPR011545">
    <property type="entry name" value="DEAD/DEAH_box_helicase_dom"/>
</dbReference>
<dbReference type="Gene3D" id="3.40.50.300">
    <property type="entry name" value="P-loop containing nucleotide triphosphate hydrolases"/>
    <property type="match status" value="2"/>
</dbReference>
<evidence type="ECO:0000256" key="19">
    <source>
        <dbReference type="ARBA" id="ARBA00049390"/>
    </source>
</evidence>
<dbReference type="Pfam" id="PF11648">
    <property type="entry name" value="RIG-I_C-RD"/>
    <property type="match status" value="1"/>
</dbReference>
<evidence type="ECO:0000256" key="4">
    <source>
        <dbReference type="ARBA" id="ARBA00022490"/>
    </source>
</evidence>
<feature type="domain" description="RLR CTR" evidence="23">
    <location>
        <begin position="939"/>
        <end position="1066"/>
    </location>
</feature>
<reference evidence="24" key="1">
    <citation type="journal article" date="2019" name="bioRxiv">
        <title>The Genome of the Zebra Mussel, Dreissena polymorpha: A Resource for Invasive Species Research.</title>
        <authorList>
            <person name="McCartney M.A."/>
            <person name="Auch B."/>
            <person name="Kono T."/>
            <person name="Mallez S."/>
            <person name="Zhang Y."/>
            <person name="Obille A."/>
            <person name="Becker A."/>
            <person name="Abrahante J.E."/>
            <person name="Garbe J."/>
            <person name="Badalamenti J.P."/>
            <person name="Herman A."/>
            <person name="Mangelson H."/>
            <person name="Liachko I."/>
            <person name="Sullivan S."/>
            <person name="Sone E.D."/>
            <person name="Koren S."/>
            <person name="Silverstein K.A.T."/>
            <person name="Beckman K.B."/>
            <person name="Gohl D.M."/>
        </authorList>
    </citation>
    <scope>NUCLEOTIDE SEQUENCE</scope>
    <source>
        <strain evidence="24">Duluth1</strain>
        <tissue evidence="24">Whole animal</tissue>
    </source>
</reference>
<dbReference type="InterPro" id="IPR021673">
    <property type="entry name" value="RLR_CTR"/>
</dbReference>
<feature type="domain" description="Helicase ATP-binding" evidence="21">
    <location>
        <begin position="398"/>
        <end position="572"/>
    </location>
</feature>
<evidence type="ECO:0000256" key="16">
    <source>
        <dbReference type="ARBA" id="ARBA00022859"/>
    </source>
</evidence>
<dbReference type="SUPFAM" id="SSF52540">
    <property type="entry name" value="P-loop containing nucleoside triphosphate hydrolases"/>
    <property type="match status" value="2"/>
</dbReference>
<comment type="similarity">
    <text evidence="2">Belongs to the helicase family. RLR subfamily.</text>
</comment>
<dbReference type="OrthoDB" id="416741at2759"/>
<evidence type="ECO:0000256" key="5">
    <source>
        <dbReference type="ARBA" id="ARBA00022499"/>
    </source>
</evidence>
<feature type="compositionally biased region" description="Acidic residues" evidence="20">
    <location>
        <begin position="359"/>
        <end position="371"/>
    </location>
</feature>
<dbReference type="SMART" id="SM00487">
    <property type="entry name" value="DEXDc"/>
    <property type="match status" value="1"/>
</dbReference>
<dbReference type="Proteomes" id="UP000828390">
    <property type="component" value="Unassembled WGS sequence"/>
</dbReference>
<keyword evidence="5" id="KW-1017">Isopeptide bond</keyword>
<evidence type="ECO:0000256" key="9">
    <source>
        <dbReference type="ARBA" id="ARBA00022737"/>
    </source>
</evidence>
<dbReference type="GO" id="GO:0051607">
    <property type="term" value="P:defense response to virus"/>
    <property type="evidence" value="ECO:0007669"/>
    <property type="project" value="UniProtKB-KW"/>
</dbReference>
<evidence type="ECO:0000259" key="22">
    <source>
        <dbReference type="PROSITE" id="PS51194"/>
    </source>
</evidence>
<evidence type="ECO:0000256" key="12">
    <source>
        <dbReference type="ARBA" id="ARBA00022806"/>
    </source>
</evidence>
<reference evidence="24" key="2">
    <citation type="submission" date="2020-11" db="EMBL/GenBank/DDBJ databases">
        <authorList>
            <person name="McCartney M.A."/>
            <person name="Auch B."/>
            <person name="Kono T."/>
            <person name="Mallez S."/>
            <person name="Becker A."/>
            <person name="Gohl D.M."/>
            <person name="Silverstein K.A.T."/>
            <person name="Koren S."/>
            <person name="Bechman K.B."/>
            <person name="Herman A."/>
            <person name="Abrahante J.E."/>
            <person name="Garbe J."/>
        </authorList>
    </citation>
    <scope>NUCLEOTIDE SEQUENCE</scope>
    <source>
        <strain evidence="24">Duluth1</strain>
        <tissue evidence="24">Whole animal</tissue>
    </source>
</reference>
<keyword evidence="4" id="KW-0963">Cytoplasm</keyword>
<evidence type="ECO:0000256" key="13">
    <source>
        <dbReference type="ARBA" id="ARBA00022833"/>
    </source>
</evidence>
<evidence type="ECO:0000256" key="11">
    <source>
        <dbReference type="ARBA" id="ARBA00022801"/>
    </source>
</evidence>
<evidence type="ECO:0000256" key="17">
    <source>
        <dbReference type="ARBA" id="ARBA00022884"/>
    </source>
</evidence>
<dbReference type="Pfam" id="PF00271">
    <property type="entry name" value="Helicase_C"/>
    <property type="match status" value="1"/>
</dbReference>
<name>A0A9D3Z4S6_DREPO</name>
<dbReference type="GO" id="GO:0016787">
    <property type="term" value="F:hydrolase activity"/>
    <property type="evidence" value="ECO:0007669"/>
    <property type="project" value="UniProtKB-KW"/>
</dbReference>
<evidence type="ECO:0000256" key="2">
    <source>
        <dbReference type="ARBA" id="ARBA00006866"/>
    </source>
</evidence>
<dbReference type="InterPro" id="IPR051363">
    <property type="entry name" value="RLR_Helicase"/>
</dbReference>
<keyword evidence="9" id="KW-0677">Repeat</keyword>
<keyword evidence="25" id="KW-1185">Reference proteome</keyword>
<dbReference type="Pfam" id="PF00270">
    <property type="entry name" value="DEAD"/>
    <property type="match status" value="1"/>
</dbReference>
<dbReference type="PANTHER" id="PTHR14074">
    <property type="entry name" value="HELICASE WITH DEATH DOMAIN-RELATED"/>
    <property type="match status" value="1"/>
</dbReference>
<keyword evidence="16" id="KW-0391">Immunity</keyword>
<dbReference type="InterPro" id="IPR038557">
    <property type="entry name" value="RLR_C_sf"/>
</dbReference>
<keyword evidence="15" id="KW-0832">Ubl conjugation</keyword>
<dbReference type="Gene3D" id="2.170.150.30">
    <property type="entry name" value="RIG-I-like receptor, C-terminal regulatory domain"/>
    <property type="match status" value="1"/>
</dbReference>
<dbReference type="AlphaFoldDB" id="A0A9D3Z4S6"/>
<dbReference type="PANTHER" id="PTHR14074:SF16">
    <property type="entry name" value="ANTIVIRAL INNATE IMMUNE RESPONSE RECEPTOR RIG-I"/>
    <property type="match status" value="1"/>
</dbReference>
<evidence type="ECO:0000256" key="1">
    <source>
        <dbReference type="ARBA" id="ARBA00004496"/>
    </source>
</evidence>
<dbReference type="InterPro" id="IPR041204">
    <property type="entry name" value="RIG-I-like_C"/>
</dbReference>
<keyword evidence="14" id="KW-0067">ATP-binding</keyword>
<keyword evidence="7" id="KW-0399">Innate immunity</keyword>
<evidence type="ECO:0000256" key="14">
    <source>
        <dbReference type="ARBA" id="ARBA00022840"/>
    </source>
</evidence>
<dbReference type="GO" id="GO:0005737">
    <property type="term" value="C:cytoplasm"/>
    <property type="evidence" value="ECO:0007669"/>
    <property type="project" value="UniProtKB-SubCell"/>
</dbReference>
<dbReference type="Pfam" id="PF16739">
    <property type="entry name" value="CARD_2"/>
    <property type="match status" value="1"/>
</dbReference>